<gene>
    <name evidence="1" type="ORF">SCHCODRAFT_73259</name>
</gene>
<dbReference type="HOGENOM" id="CLU_015529_0_0_1"/>
<organism evidence="2">
    <name type="scientific">Schizophyllum commune (strain H4-8 / FGSC 9210)</name>
    <name type="common">Split gill fungus</name>
    <dbReference type="NCBI Taxonomy" id="578458"/>
    <lineage>
        <taxon>Eukaryota</taxon>
        <taxon>Fungi</taxon>
        <taxon>Dikarya</taxon>
        <taxon>Basidiomycota</taxon>
        <taxon>Agaricomycotina</taxon>
        <taxon>Agaricomycetes</taxon>
        <taxon>Agaricomycetidae</taxon>
        <taxon>Agaricales</taxon>
        <taxon>Schizophyllaceae</taxon>
        <taxon>Schizophyllum</taxon>
    </lineage>
</organism>
<keyword evidence="2" id="KW-1185">Reference proteome</keyword>
<dbReference type="PROSITE" id="PS51386">
    <property type="entry name" value="RINT1_TIP20"/>
    <property type="match status" value="1"/>
</dbReference>
<sequence>MSAGPGETTLLEDIETQHRNLKDLGNVKGYMQILERALSLSEAAISQITSLKPSEVITPASLEKYSTLQNYVAQVDEYCSSVEDASGQQKLHLVTFLEEVREKTWSDIKQTMSTALLDIAEQLKWPMAVDYVSADKETRKKFEHAFYNLLRLQDIGLKMRSSLGAEKAGLYPLQALVRPVALRFKYHFEGTRPTNRLDKPEWYLTHVANVAHEHRVFMDTVIQTLLNASEHRDIIASREFTYCLLPLAQRKLKRTIPLLLQRPSLLAHTIYQTLSFDATLVEQGFSLLGTSGASTVEDPDQWEGVSETVLGTKEWFDAWMEGEKRFAEDQYHDIISAADAWQIADDDGEEGPREHKGTNAARRVKALVEQITGTRCSLAPRSHRYSPLPNAARKTRFLTTVQLPILDHFQGRISSSLDAFETLSSALLRAVPGALSFGGREDGGMNVDTQRLTAGVEGVKKLAKAWLSARYLEAALQGWGEDLFFLELWAEINRNPGLKARVKASTLLPEPTSSEDSTPENTIFDALIDVYRKLVERADDMIVLQVSNEVQNALKPHMQWLNSPESAQQDEDEIAVSQTLLPAIALLSAHLTFLRTTLPTASVAAIYRRIASSIAEHVLQRAILYRGRLSLQEGRRCAAENGLWLETCLGALGGALPRTRVEAPWLRLLQGGRLIAAEGPTWAEVVAATFGPTDDVQWREAVVHAVGLGEMDRDEVGRVLRRREDFQA</sequence>
<dbReference type="Pfam" id="PF04437">
    <property type="entry name" value="RINT1_TIP1"/>
    <property type="match status" value="1"/>
</dbReference>
<dbReference type="InterPro" id="IPR007528">
    <property type="entry name" value="RINT1_Tip20"/>
</dbReference>
<dbReference type="RefSeq" id="XP_003038678.1">
    <property type="nucleotide sequence ID" value="XM_003038632.1"/>
</dbReference>
<dbReference type="PANTHER" id="PTHR13520">
    <property type="entry name" value="RAD50-INTERACTING PROTEIN 1 RINT-1"/>
    <property type="match status" value="1"/>
</dbReference>
<dbReference type="Gene3D" id="1.20.58.1420">
    <property type="entry name" value="Dsl1p vesicle tethering complex, Tip20p subunit, domain B"/>
    <property type="match status" value="1"/>
</dbReference>
<evidence type="ECO:0000313" key="1">
    <source>
        <dbReference type="EMBL" id="EFJ03776.1"/>
    </source>
</evidence>
<dbReference type="PANTHER" id="PTHR13520:SF0">
    <property type="entry name" value="RAD50-INTERACTING PROTEIN 1"/>
    <property type="match status" value="1"/>
</dbReference>
<dbReference type="KEGG" id="scm:SCHCO_02489358"/>
<dbReference type="Gene3D" id="1.20.58.670">
    <property type="entry name" value="Dsl1p vesicle tethering complex, Tip20p subunit, domain D"/>
    <property type="match status" value="1"/>
</dbReference>
<dbReference type="EMBL" id="GL377302">
    <property type="protein sequence ID" value="EFJ03776.1"/>
    <property type="molecule type" value="Genomic_DNA"/>
</dbReference>
<dbReference type="OMA" id="GMTWEVL"/>
<dbReference type="STRING" id="578458.D8PQP9"/>
<dbReference type="OrthoDB" id="407410at2759"/>
<dbReference type="eggNOG" id="KOG2218">
    <property type="taxonomic scope" value="Eukaryota"/>
</dbReference>
<dbReference type="VEuPathDB" id="FungiDB:SCHCODRAFT_02489358"/>
<dbReference type="InterPro" id="IPR042044">
    <property type="entry name" value="EXOC6PINT-1/Sec15/Tip20_C_dom2"/>
</dbReference>
<dbReference type="GO" id="GO:0060628">
    <property type="term" value="P:regulation of ER to Golgi vesicle-mediated transport"/>
    <property type="evidence" value="ECO:0007669"/>
    <property type="project" value="TreeGrafter"/>
</dbReference>
<name>D8PQP9_SCHCM</name>
<dbReference type="GeneID" id="9584960"/>
<evidence type="ECO:0000313" key="2">
    <source>
        <dbReference type="Proteomes" id="UP000007431"/>
    </source>
</evidence>
<dbReference type="AlphaFoldDB" id="D8PQP9"/>
<dbReference type="Proteomes" id="UP000007431">
    <property type="component" value="Unassembled WGS sequence"/>
</dbReference>
<dbReference type="InterPro" id="IPR042042">
    <property type="entry name" value="Tip20p_domB"/>
</dbReference>
<dbReference type="GO" id="GO:0006888">
    <property type="term" value="P:endoplasmic reticulum to Golgi vesicle-mediated transport"/>
    <property type="evidence" value="ECO:0007669"/>
    <property type="project" value="InterPro"/>
</dbReference>
<proteinExistence type="predicted"/>
<dbReference type="GO" id="GO:0006890">
    <property type="term" value="P:retrograde vesicle-mediated transport, Golgi to endoplasmic reticulum"/>
    <property type="evidence" value="ECO:0007669"/>
    <property type="project" value="InterPro"/>
</dbReference>
<reference evidence="1 2" key="1">
    <citation type="journal article" date="2010" name="Nat. Biotechnol.">
        <title>Genome sequence of the model mushroom Schizophyllum commune.</title>
        <authorList>
            <person name="Ohm R.A."/>
            <person name="de Jong J.F."/>
            <person name="Lugones L.G."/>
            <person name="Aerts A."/>
            <person name="Kothe E."/>
            <person name="Stajich J.E."/>
            <person name="de Vries R.P."/>
            <person name="Record E."/>
            <person name="Levasseur A."/>
            <person name="Baker S.E."/>
            <person name="Bartholomew K.A."/>
            <person name="Coutinho P.M."/>
            <person name="Erdmann S."/>
            <person name="Fowler T.J."/>
            <person name="Gathman A.C."/>
            <person name="Lombard V."/>
            <person name="Henrissat B."/>
            <person name="Knabe N."/>
            <person name="Kuees U."/>
            <person name="Lilly W.W."/>
            <person name="Lindquist E."/>
            <person name="Lucas S."/>
            <person name="Magnuson J.K."/>
            <person name="Piumi F."/>
            <person name="Raudaskoski M."/>
            <person name="Salamov A."/>
            <person name="Schmutz J."/>
            <person name="Schwarze F.W.M.R."/>
            <person name="vanKuyk P.A."/>
            <person name="Horton J.S."/>
            <person name="Grigoriev I.V."/>
            <person name="Woesten H.A.B."/>
        </authorList>
    </citation>
    <scope>NUCLEOTIDE SEQUENCE [LARGE SCALE GENOMIC DNA]</scope>
    <source>
        <strain evidence="2">H4-8 / FGSC 9210</strain>
    </source>
</reference>
<evidence type="ECO:0008006" key="3">
    <source>
        <dbReference type="Google" id="ProtNLM"/>
    </source>
</evidence>
<accession>D8PQP9</accession>
<dbReference type="GO" id="GO:0070939">
    <property type="term" value="C:Dsl1/NZR complex"/>
    <property type="evidence" value="ECO:0007669"/>
    <property type="project" value="InterPro"/>
</dbReference>
<protein>
    <recommendedName>
        <fullName evidence="3">RINT-1 family protein</fullName>
    </recommendedName>
</protein>
<dbReference type="InParanoid" id="D8PQP9"/>